<dbReference type="Gene3D" id="1.10.10.10">
    <property type="entry name" value="Winged helix-like DNA-binding domain superfamily/Winged helix DNA-binding domain"/>
    <property type="match status" value="1"/>
</dbReference>
<organism evidence="8 9">
    <name type="scientific">Virgisporangium aurantiacum</name>
    <dbReference type="NCBI Taxonomy" id="175570"/>
    <lineage>
        <taxon>Bacteria</taxon>
        <taxon>Bacillati</taxon>
        <taxon>Actinomycetota</taxon>
        <taxon>Actinomycetes</taxon>
        <taxon>Micromonosporales</taxon>
        <taxon>Micromonosporaceae</taxon>
        <taxon>Virgisporangium</taxon>
    </lineage>
</organism>
<evidence type="ECO:0000259" key="6">
    <source>
        <dbReference type="Pfam" id="PF04542"/>
    </source>
</evidence>
<dbReference type="PANTHER" id="PTHR30173">
    <property type="entry name" value="SIGMA 19 FACTOR"/>
    <property type="match status" value="1"/>
</dbReference>
<evidence type="ECO:0000313" key="9">
    <source>
        <dbReference type="Proteomes" id="UP000612585"/>
    </source>
</evidence>
<feature type="domain" description="RNA polymerase sigma factor 70 region 4 type 2" evidence="7">
    <location>
        <begin position="115"/>
        <end position="167"/>
    </location>
</feature>
<dbReference type="GO" id="GO:0003677">
    <property type="term" value="F:DNA binding"/>
    <property type="evidence" value="ECO:0007669"/>
    <property type="project" value="InterPro"/>
</dbReference>
<protein>
    <recommendedName>
        <fullName evidence="10">RNA polymerase sigma-70 factor, ECF subfamily</fullName>
    </recommendedName>
</protein>
<dbReference type="AlphaFoldDB" id="A0A8J3Z142"/>
<sequence length="227" mass="25985">MKTCWSSDERARSDLDQFLRQRRRLFGIAYRIVGTVEEAEDVVQDVWLRWQRVDRAKVLNAEAFLVTATSRLAINVTRSARRRYETPVAAWPHEEVADHDTDPAVLTERGERIGQAVQLLLERLPPAERAVFVLREGFDLPYPRIARTLRIGAANARQLVRRARVRLATGRRGPIGGAAHRGQHRGQHRRQHRRLHHRLRRAFAVASHSGDLSGLEAVLIADLKRTV</sequence>
<feature type="domain" description="RNA polymerase sigma-70 region 2" evidence="6">
    <location>
        <begin position="21"/>
        <end position="83"/>
    </location>
</feature>
<name>A0A8J3Z142_9ACTN</name>
<accession>A0A8J3Z142</accession>
<dbReference type="InterPro" id="IPR052704">
    <property type="entry name" value="ECF_Sigma-70_Domain"/>
</dbReference>
<evidence type="ECO:0000256" key="5">
    <source>
        <dbReference type="SAM" id="MobiDB-lite"/>
    </source>
</evidence>
<proteinExistence type="inferred from homology"/>
<dbReference type="GO" id="GO:0016987">
    <property type="term" value="F:sigma factor activity"/>
    <property type="evidence" value="ECO:0007669"/>
    <property type="project" value="UniProtKB-KW"/>
</dbReference>
<feature type="region of interest" description="Disordered" evidence="5">
    <location>
        <begin position="172"/>
        <end position="191"/>
    </location>
</feature>
<evidence type="ECO:0000259" key="7">
    <source>
        <dbReference type="Pfam" id="PF08281"/>
    </source>
</evidence>
<dbReference type="NCBIfam" id="TIGR02937">
    <property type="entry name" value="sigma70-ECF"/>
    <property type="match status" value="1"/>
</dbReference>
<keyword evidence="4" id="KW-0804">Transcription</keyword>
<dbReference type="EMBL" id="BOPG01000012">
    <property type="protein sequence ID" value="GIJ54412.1"/>
    <property type="molecule type" value="Genomic_DNA"/>
</dbReference>
<keyword evidence="3" id="KW-0731">Sigma factor</keyword>
<gene>
    <name evidence="8" type="ORF">Vau01_019280</name>
</gene>
<feature type="compositionally biased region" description="Basic residues" evidence="5">
    <location>
        <begin position="181"/>
        <end position="191"/>
    </location>
</feature>
<dbReference type="Proteomes" id="UP000612585">
    <property type="component" value="Unassembled WGS sequence"/>
</dbReference>
<dbReference type="Gene3D" id="1.10.1740.10">
    <property type="match status" value="1"/>
</dbReference>
<evidence type="ECO:0000313" key="8">
    <source>
        <dbReference type="EMBL" id="GIJ54412.1"/>
    </source>
</evidence>
<dbReference type="InterPro" id="IPR014284">
    <property type="entry name" value="RNA_pol_sigma-70_dom"/>
</dbReference>
<evidence type="ECO:0000256" key="2">
    <source>
        <dbReference type="ARBA" id="ARBA00023015"/>
    </source>
</evidence>
<dbReference type="InterPro" id="IPR036388">
    <property type="entry name" value="WH-like_DNA-bd_sf"/>
</dbReference>
<dbReference type="Pfam" id="PF04542">
    <property type="entry name" value="Sigma70_r2"/>
    <property type="match status" value="1"/>
</dbReference>
<dbReference type="InterPro" id="IPR013324">
    <property type="entry name" value="RNA_pol_sigma_r3/r4-like"/>
</dbReference>
<dbReference type="InterPro" id="IPR013325">
    <property type="entry name" value="RNA_pol_sigma_r2"/>
</dbReference>
<reference evidence="8" key="1">
    <citation type="submission" date="2021-01" db="EMBL/GenBank/DDBJ databases">
        <title>Whole genome shotgun sequence of Virgisporangium aurantiacum NBRC 16421.</title>
        <authorList>
            <person name="Komaki H."/>
            <person name="Tamura T."/>
        </authorList>
    </citation>
    <scope>NUCLEOTIDE SEQUENCE</scope>
    <source>
        <strain evidence="8">NBRC 16421</strain>
    </source>
</reference>
<evidence type="ECO:0000256" key="4">
    <source>
        <dbReference type="ARBA" id="ARBA00023163"/>
    </source>
</evidence>
<dbReference type="GO" id="GO:0006352">
    <property type="term" value="P:DNA-templated transcription initiation"/>
    <property type="evidence" value="ECO:0007669"/>
    <property type="project" value="InterPro"/>
</dbReference>
<keyword evidence="2" id="KW-0805">Transcription regulation</keyword>
<evidence type="ECO:0008006" key="10">
    <source>
        <dbReference type="Google" id="ProtNLM"/>
    </source>
</evidence>
<comment type="caution">
    <text evidence="8">The sequence shown here is derived from an EMBL/GenBank/DDBJ whole genome shotgun (WGS) entry which is preliminary data.</text>
</comment>
<evidence type="ECO:0000256" key="3">
    <source>
        <dbReference type="ARBA" id="ARBA00023082"/>
    </source>
</evidence>
<comment type="similarity">
    <text evidence="1">Belongs to the sigma-70 factor family. ECF subfamily.</text>
</comment>
<evidence type="ECO:0000256" key="1">
    <source>
        <dbReference type="ARBA" id="ARBA00010641"/>
    </source>
</evidence>
<dbReference type="PANTHER" id="PTHR30173:SF36">
    <property type="entry name" value="ECF RNA POLYMERASE SIGMA FACTOR SIGJ"/>
    <property type="match status" value="1"/>
</dbReference>
<dbReference type="InterPro" id="IPR007627">
    <property type="entry name" value="RNA_pol_sigma70_r2"/>
</dbReference>
<dbReference type="SUPFAM" id="SSF88946">
    <property type="entry name" value="Sigma2 domain of RNA polymerase sigma factors"/>
    <property type="match status" value="1"/>
</dbReference>
<dbReference type="Pfam" id="PF08281">
    <property type="entry name" value="Sigma70_r4_2"/>
    <property type="match status" value="1"/>
</dbReference>
<dbReference type="RefSeq" id="WP_203989417.1">
    <property type="nucleotide sequence ID" value="NZ_BOPG01000012.1"/>
</dbReference>
<keyword evidence="9" id="KW-1185">Reference proteome</keyword>
<dbReference type="InterPro" id="IPR013249">
    <property type="entry name" value="RNA_pol_sigma70_r4_t2"/>
</dbReference>
<dbReference type="SUPFAM" id="SSF88659">
    <property type="entry name" value="Sigma3 and sigma4 domains of RNA polymerase sigma factors"/>
    <property type="match status" value="1"/>
</dbReference>